<dbReference type="Pfam" id="PF00046">
    <property type="entry name" value="Homeodomain"/>
    <property type="match status" value="1"/>
</dbReference>
<dbReference type="Gene3D" id="1.10.10.60">
    <property type="entry name" value="Homeodomain-like"/>
    <property type="match status" value="1"/>
</dbReference>
<comment type="subcellular location">
    <subcellularLocation>
        <location evidence="1 5 6">Nucleus</location>
    </subcellularLocation>
</comment>
<dbReference type="Ensembl" id="ENSEBUT00000016544.1">
    <property type="protein sequence ID" value="ENSEBUP00000015969.1"/>
    <property type="gene ID" value="ENSEBUG00000010046.1"/>
</dbReference>
<dbReference type="GeneTree" id="ENSGT00940000165391"/>
<evidence type="ECO:0000259" key="7">
    <source>
        <dbReference type="PROSITE" id="PS50071"/>
    </source>
</evidence>
<feature type="DNA-binding region" description="Homeobox" evidence="5">
    <location>
        <begin position="33"/>
        <end position="92"/>
    </location>
</feature>
<dbReference type="Proteomes" id="UP000694388">
    <property type="component" value="Unplaced"/>
</dbReference>
<dbReference type="PROSITE" id="PS00027">
    <property type="entry name" value="HOMEOBOX_1"/>
    <property type="match status" value="1"/>
</dbReference>
<reference evidence="8" key="2">
    <citation type="submission" date="2025-09" db="UniProtKB">
        <authorList>
            <consortium name="Ensembl"/>
        </authorList>
    </citation>
    <scope>IDENTIFICATION</scope>
</reference>
<evidence type="ECO:0000256" key="5">
    <source>
        <dbReference type="PROSITE-ProRule" id="PRU00108"/>
    </source>
</evidence>
<dbReference type="AlphaFoldDB" id="A0A8C4QKF2"/>
<dbReference type="SMART" id="SM00389">
    <property type="entry name" value="HOX"/>
    <property type="match status" value="1"/>
</dbReference>
<dbReference type="InterPro" id="IPR009057">
    <property type="entry name" value="Homeodomain-like_sf"/>
</dbReference>
<dbReference type="InterPro" id="IPR017970">
    <property type="entry name" value="Homeobox_CS"/>
</dbReference>
<evidence type="ECO:0000313" key="9">
    <source>
        <dbReference type="Proteomes" id="UP000694388"/>
    </source>
</evidence>
<keyword evidence="9" id="KW-1185">Reference proteome</keyword>
<dbReference type="SUPFAM" id="SSF46689">
    <property type="entry name" value="Homeodomain-like"/>
    <property type="match status" value="1"/>
</dbReference>
<feature type="domain" description="Homeobox" evidence="7">
    <location>
        <begin position="31"/>
        <end position="91"/>
    </location>
</feature>
<reference evidence="8" key="1">
    <citation type="submission" date="2025-08" db="UniProtKB">
        <authorList>
            <consortium name="Ensembl"/>
        </authorList>
    </citation>
    <scope>IDENTIFICATION</scope>
</reference>
<proteinExistence type="predicted"/>
<evidence type="ECO:0000256" key="1">
    <source>
        <dbReference type="ARBA" id="ARBA00004123"/>
    </source>
</evidence>
<dbReference type="GO" id="GO:0005634">
    <property type="term" value="C:nucleus"/>
    <property type="evidence" value="ECO:0007669"/>
    <property type="project" value="UniProtKB-SubCell"/>
</dbReference>
<dbReference type="PANTHER" id="PTHR24329:SF543">
    <property type="entry name" value="FI01017P-RELATED"/>
    <property type="match status" value="1"/>
</dbReference>
<dbReference type="InterPro" id="IPR001356">
    <property type="entry name" value="HD"/>
</dbReference>
<keyword evidence="2 5" id="KW-0238">DNA-binding</keyword>
<dbReference type="GO" id="GO:0000981">
    <property type="term" value="F:DNA-binding transcription factor activity, RNA polymerase II-specific"/>
    <property type="evidence" value="ECO:0007669"/>
    <property type="project" value="InterPro"/>
</dbReference>
<evidence type="ECO:0000313" key="8">
    <source>
        <dbReference type="Ensembl" id="ENSEBUP00000015969.1"/>
    </source>
</evidence>
<dbReference type="GO" id="GO:0000977">
    <property type="term" value="F:RNA polymerase II transcription regulatory region sequence-specific DNA binding"/>
    <property type="evidence" value="ECO:0007669"/>
    <property type="project" value="TreeGrafter"/>
</dbReference>
<accession>A0A8C4QKF2</accession>
<dbReference type="PANTHER" id="PTHR24329">
    <property type="entry name" value="HOMEOBOX PROTEIN ARISTALESS"/>
    <property type="match status" value="1"/>
</dbReference>
<dbReference type="FunFam" id="1.10.10.60:FF:000679">
    <property type="entry name" value="Homeobox protein aristaless"/>
    <property type="match status" value="1"/>
</dbReference>
<evidence type="ECO:0000256" key="3">
    <source>
        <dbReference type="ARBA" id="ARBA00023155"/>
    </source>
</evidence>
<dbReference type="CDD" id="cd00086">
    <property type="entry name" value="homeodomain"/>
    <property type="match status" value="1"/>
</dbReference>
<evidence type="ECO:0000256" key="2">
    <source>
        <dbReference type="ARBA" id="ARBA00023125"/>
    </source>
</evidence>
<keyword evidence="3 5" id="KW-0371">Homeobox</keyword>
<dbReference type="InterPro" id="IPR050649">
    <property type="entry name" value="Paired_Homeobox_TFs"/>
</dbReference>
<protein>
    <recommendedName>
        <fullName evidence="7">Homeobox domain-containing protein</fullName>
    </recommendedName>
</protein>
<keyword evidence="4 5" id="KW-0539">Nucleus</keyword>
<organism evidence="8 9">
    <name type="scientific">Eptatretus burgeri</name>
    <name type="common">Inshore hagfish</name>
    <dbReference type="NCBI Taxonomy" id="7764"/>
    <lineage>
        <taxon>Eukaryota</taxon>
        <taxon>Metazoa</taxon>
        <taxon>Chordata</taxon>
        <taxon>Craniata</taxon>
        <taxon>Vertebrata</taxon>
        <taxon>Cyclostomata</taxon>
        <taxon>Myxini</taxon>
        <taxon>Myxiniformes</taxon>
        <taxon>Myxinidae</taxon>
        <taxon>Eptatretinae</taxon>
        <taxon>Eptatretus</taxon>
    </lineage>
</organism>
<dbReference type="PROSITE" id="PS50071">
    <property type="entry name" value="HOMEOBOX_2"/>
    <property type="match status" value="1"/>
</dbReference>
<name>A0A8C4QKF2_EPTBU</name>
<sequence>MLLIILQPPTAPHTSQGDGVTVKRLFRPGQPTRRRHRTTFSQQQLHVLEVAFNRNHYPDIYCREELAKLVQLNEARIQVWFQNRRAKFRKQERAVQRAFTEPPFCGDSVPRPPHSTRLYPQHAVTGAAACFSPSSRFHHPLPTTTYALPGPPGHLVPPGTRTQVQDPWFGAISPPGPVLHPIAMSGLEVPSPWN</sequence>
<evidence type="ECO:0000256" key="6">
    <source>
        <dbReference type="RuleBase" id="RU000682"/>
    </source>
</evidence>
<evidence type="ECO:0000256" key="4">
    <source>
        <dbReference type="ARBA" id="ARBA00023242"/>
    </source>
</evidence>